<dbReference type="InterPro" id="IPR012340">
    <property type="entry name" value="NA-bd_OB-fold"/>
</dbReference>
<comment type="caution">
    <text evidence="17">The sequence shown here is derived from an EMBL/GenBank/DDBJ whole genome shotgun (WGS) entry which is preliminary data.</text>
</comment>
<comment type="subunit">
    <text evidence="3 15">Heterodimer of a large subunit and a small subunit.</text>
</comment>
<evidence type="ECO:0000256" key="13">
    <source>
        <dbReference type="ARBA" id="ARBA00024817"/>
    </source>
</evidence>
<evidence type="ECO:0000256" key="14">
    <source>
        <dbReference type="ARBA" id="ARBA00049244"/>
    </source>
</evidence>
<dbReference type="EC" id="3.1.11.1" evidence="15"/>
<dbReference type="InterPro" id="IPR029052">
    <property type="entry name" value="Metallo-depent_PP-like"/>
</dbReference>
<dbReference type="Gene3D" id="2.40.50.140">
    <property type="entry name" value="Nucleic acid-binding proteins"/>
    <property type="match status" value="1"/>
</dbReference>
<organism evidence="17 18">
    <name type="scientific">Candidatus Naiadarchaeum limnaeum</name>
    <dbReference type="NCBI Taxonomy" id="2756139"/>
    <lineage>
        <taxon>Archaea</taxon>
        <taxon>Candidatus Undinarchaeota</taxon>
        <taxon>Candidatus Undinarchaeia</taxon>
        <taxon>Candidatus Naiadarchaeales</taxon>
        <taxon>Candidatus Naiadarchaeaceae</taxon>
        <taxon>Candidatus Naiadarchaeum</taxon>
    </lineage>
</organism>
<evidence type="ECO:0000256" key="7">
    <source>
        <dbReference type="ARBA" id="ARBA00022722"/>
    </source>
</evidence>
<keyword evidence="8 15" id="KW-0378">Hydrolase</keyword>
<accession>A0A832URC5</accession>
<evidence type="ECO:0000256" key="3">
    <source>
        <dbReference type="ARBA" id="ARBA00011315"/>
    </source>
</evidence>
<dbReference type="GO" id="GO:0003887">
    <property type="term" value="F:DNA-directed DNA polymerase activity"/>
    <property type="evidence" value="ECO:0007669"/>
    <property type="project" value="UniProtKB-UniRule"/>
</dbReference>
<reference evidence="17 18" key="1">
    <citation type="journal article" name="Nat. Commun.">
        <title>Undinarchaeota illuminate DPANN phylogeny and the impact of gene transfer on archaeal evolution.</title>
        <authorList>
            <person name="Dombrowski N."/>
            <person name="Williams T.A."/>
            <person name="Sun J."/>
            <person name="Woodcroft B.J."/>
            <person name="Lee J.H."/>
            <person name="Minh B.Q."/>
            <person name="Rinke C."/>
            <person name="Spang A."/>
        </authorList>
    </citation>
    <scope>NUCLEOTIDE SEQUENCE [LARGE SCALE GENOMIC DNA]</scope>
    <source>
        <strain evidence="17">MAG_bin1129</strain>
    </source>
</reference>
<keyword evidence="7 15" id="KW-0540">Nuclease</keyword>
<keyword evidence="12 15" id="KW-0511">Multifunctional enzyme</keyword>
<keyword evidence="9 15" id="KW-0269">Exonuclease</keyword>
<comment type="function">
    <text evidence="13 15">Possesses two activities: a DNA synthesis (polymerase) and an exonucleolytic activity that degrades single-stranded DNA in the 3' to 5' direction. Has a template-primer preference which is characteristic of a replicative DNA polymerase.</text>
</comment>
<evidence type="ECO:0000256" key="8">
    <source>
        <dbReference type="ARBA" id="ARBA00022801"/>
    </source>
</evidence>
<dbReference type="InterPro" id="IPR024826">
    <property type="entry name" value="DNA_pol_delta/II_ssu"/>
</dbReference>
<dbReference type="SUPFAM" id="SSF56300">
    <property type="entry name" value="Metallo-dependent phosphatases"/>
    <property type="match status" value="1"/>
</dbReference>
<dbReference type="Pfam" id="PF00149">
    <property type="entry name" value="Metallophos"/>
    <property type="match status" value="1"/>
</dbReference>
<dbReference type="EMBL" id="DVAB01000016">
    <property type="protein sequence ID" value="HIK00227.1"/>
    <property type="molecule type" value="Genomic_DNA"/>
</dbReference>
<dbReference type="NCBIfam" id="NF003118">
    <property type="entry name" value="PRK04036.1-3"/>
    <property type="match status" value="1"/>
</dbReference>
<keyword evidence="6 15" id="KW-0235">DNA replication</keyword>
<dbReference type="AlphaFoldDB" id="A0A832URC5"/>
<keyword evidence="4 15" id="KW-0808">Transferase</keyword>
<dbReference type="GO" id="GO:0003677">
    <property type="term" value="F:DNA binding"/>
    <property type="evidence" value="ECO:0007669"/>
    <property type="project" value="UniProtKB-UniRule"/>
</dbReference>
<dbReference type="PANTHER" id="PTHR10416:SF0">
    <property type="entry name" value="DNA POLYMERASE DELTA SUBUNIT 2"/>
    <property type="match status" value="1"/>
</dbReference>
<dbReference type="GO" id="GO:0008310">
    <property type="term" value="F:single-stranded DNA 3'-5' DNA exonuclease activity"/>
    <property type="evidence" value="ECO:0007669"/>
    <property type="project" value="UniProtKB-EC"/>
</dbReference>
<dbReference type="Gene3D" id="3.60.21.50">
    <property type="match status" value="1"/>
</dbReference>
<comment type="catalytic activity">
    <reaction evidence="14 15">
        <text>DNA(n) + a 2'-deoxyribonucleoside 5'-triphosphate = DNA(n+1) + diphosphate</text>
        <dbReference type="Rhea" id="RHEA:22508"/>
        <dbReference type="Rhea" id="RHEA-COMP:17339"/>
        <dbReference type="Rhea" id="RHEA-COMP:17340"/>
        <dbReference type="ChEBI" id="CHEBI:33019"/>
        <dbReference type="ChEBI" id="CHEBI:61560"/>
        <dbReference type="ChEBI" id="CHEBI:173112"/>
        <dbReference type="EC" id="2.7.7.7"/>
    </reaction>
</comment>
<keyword evidence="5 15" id="KW-0548">Nucleotidyltransferase</keyword>
<evidence type="ECO:0000313" key="17">
    <source>
        <dbReference type="EMBL" id="HIK00227.1"/>
    </source>
</evidence>
<evidence type="ECO:0000256" key="5">
    <source>
        <dbReference type="ARBA" id="ARBA00022695"/>
    </source>
</evidence>
<dbReference type="PANTHER" id="PTHR10416">
    <property type="entry name" value="DNA POLYMERASE DELTA SUBUNIT 2"/>
    <property type="match status" value="1"/>
</dbReference>
<dbReference type="GO" id="GO:0006271">
    <property type="term" value="P:DNA strand elongation involved in DNA replication"/>
    <property type="evidence" value="ECO:0007669"/>
    <property type="project" value="TreeGrafter"/>
</dbReference>
<keyword evidence="18" id="KW-1185">Reference proteome</keyword>
<gene>
    <name evidence="15" type="primary">polB</name>
    <name evidence="17" type="ORF">H1016_01670</name>
</gene>
<evidence type="ECO:0000256" key="6">
    <source>
        <dbReference type="ARBA" id="ARBA00022705"/>
    </source>
</evidence>
<sequence>MSLTLGGFDSPKTQTGELKHELLKRILASRLQIAKNALELLAQHPNPNERVEQLILQLKESDEFLILPKHLAQAQPLKEAKQKTTRERVEIVANYASTKPLESIKDISKYFAMRFNQYKRYLQNRLKNVQSISNLKKINNEKVSVIGIISDRRKTHRGNIILKLEDLSGETTAIITNKELIPQAEEMLFDEVIGITGTINKGVIFVEEITVPDLPIKKELKTLENTVYAAFLSDVHVGSKKFLSDKFENMLAFINGKETGALIWEEQAELIDNLKYIFVAGDIVDGIGVYPGQEKELNIRDIFAQYKETAKFFEKIPESIQIIMCPGNHDYVRLAQPQPPIEKDVAPDLYELPNTTLISSPGIVKIRPQENNGLNVLLYHGTSIDTIVPQNPNLKDGYKHPEKVMLTLLKKRHLSPQYESGIVTAEFESDPLAIPEDIDIIHTGHVHSNGAVNYRGVTLINSGTWQDVTDFQKFLGHEPTPARVPLLNLKTRQIRLLEF</sequence>
<dbReference type="InterPro" id="IPR004843">
    <property type="entry name" value="Calcineurin-like_PHP"/>
</dbReference>
<protein>
    <recommendedName>
        <fullName evidence="15">DNA polymerase II small subunit</fullName>
        <shortName evidence="15">Pol II</shortName>
        <ecNumber evidence="15">2.7.7.7</ecNumber>
    </recommendedName>
    <alternativeName>
        <fullName evidence="15">Exodeoxyribonuclease small subunit</fullName>
        <ecNumber evidence="15">3.1.11.1</ecNumber>
    </alternativeName>
</protein>
<evidence type="ECO:0000259" key="16">
    <source>
        <dbReference type="Pfam" id="PF00149"/>
    </source>
</evidence>
<evidence type="ECO:0000256" key="11">
    <source>
        <dbReference type="ARBA" id="ARBA00023125"/>
    </source>
</evidence>
<evidence type="ECO:0000256" key="1">
    <source>
        <dbReference type="ARBA" id="ARBA00000563"/>
    </source>
</evidence>
<evidence type="ECO:0000256" key="4">
    <source>
        <dbReference type="ARBA" id="ARBA00022679"/>
    </source>
</evidence>
<name>A0A832URC5_9ARCH</name>
<comment type="catalytic activity">
    <reaction evidence="1 15">
        <text>Exonucleolytic cleavage in the 3'- to 5'-direction to yield nucleoside 5'-phosphates.</text>
        <dbReference type="EC" id="3.1.11.1"/>
    </reaction>
</comment>
<evidence type="ECO:0000256" key="15">
    <source>
        <dbReference type="HAMAP-Rule" id="MF_00325"/>
    </source>
</evidence>
<dbReference type="Proteomes" id="UP000646946">
    <property type="component" value="Unassembled WGS sequence"/>
</dbReference>
<evidence type="ECO:0000256" key="12">
    <source>
        <dbReference type="ARBA" id="ARBA00023268"/>
    </source>
</evidence>
<keyword evidence="11 15" id="KW-0238">DNA-binding</keyword>
<dbReference type="HAMAP" id="MF_00325">
    <property type="entry name" value="DNApol_II_A_arch"/>
    <property type="match status" value="1"/>
</dbReference>
<dbReference type="PIRSF" id="PIRSF000803">
    <property type="entry name" value="Arc_Pol2_small"/>
    <property type="match status" value="1"/>
</dbReference>
<evidence type="ECO:0000313" key="18">
    <source>
        <dbReference type="Proteomes" id="UP000646946"/>
    </source>
</evidence>
<keyword evidence="10 15" id="KW-0239">DNA-directed DNA polymerase</keyword>
<evidence type="ECO:0000256" key="10">
    <source>
        <dbReference type="ARBA" id="ARBA00022932"/>
    </source>
</evidence>
<evidence type="ECO:0000256" key="2">
    <source>
        <dbReference type="ARBA" id="ARBA00006035"/>
    </source>
</evidence>
<dbReference type="EC" id="2.7.7.7" evidence="15"/>
<dbReference type="GO" id="GO:0006308">
    <property type="term" value="P:DNA catabolic process"/>
    <property type="evidence" value="ECO:0007669"/>
    <property type="project" value="UniProtKB-UniRule"/>
</dbReference>
<feature type="domain" description="Calcineurin-like phosphoesterase" evidence="16">
    <location>
        <begin position="230"/>
        <end position="448"/>
    </location>
</feature>
<dbReference type="GO" id="GO:0042575">
    <property type="term" value="C:DNA polymerase complex"/>
    <property type="evidence" value="ECO:0007669"/>
    <property type="project" value="TreeGrafter"/>
</dbReference>
<comment type="similarity">
    <text evidence="2 15">Belongs to the DNA polymerase delta/II small subunit family.</text>
</comment>
<proteinExistence type="inferred from homology"/>
<dbReference type="InterPro" id="IPR011149">
    <property type="entry name" value="Pol2_small_arc"/>
</dbReference>
<evidence type="ECO:0000256" key="9">
    <source>
        <dbReference type="ARBA" id="ARBA00022839"/>
    </source>
</evidence>